<sequence>MRSGSLVCVTSPTAQSDSIDLHWTPAGDYTLALDGTTVRARNSKGKDLKSVPAKVKKTDEYLQLDALATWLTQHERSCADTVRGWFLSGEQVAVALLAAVWVDPSWQKYVKDLVVQASNPGTAEQQITGLLRDADEHALRLVDLDGETTIIPVTTPDGIQTTVTVPHPVLIEDIDDWREFAVELGVTQGTDQLFREVHHKPDTTEGRREALTRYAGARYEQGTVLMGRSKGAGYETTRFEVSLRVNELVSVDAPSATATTVFAVLSIDCGNPFDEGTIDDLNFVSPGAGRLDPVEVGPVAWSEGIRMAEFVYSGRTIEDSEGNE</sequence>
<evidence type="ECO:0000259" key="1">
    <source>
        <dbReference type="Pfam" id="PF13569"/>
    </source>
</evidence>
<evidence type="ECO:0000313" key="2">
    <source>
        <dbReference type="EMBL" id="HIW92513.1"/>
    </source>
</evidence>
<reference evidence="2" key="2">
    <citation type="submission" date="2021-04" db="EMBL/GenBank/DDBJ databases">
        <authorList>
            <person name="Gilroy R."/>
        </authorList>
    </citation>
    <scope>NUCLEOTIDE SEQUENCE</scope>
    <source>
        <strain evidence="2">CHK32-1732</strain>
    </source>
</reference>
<dbReference type="Pfam" id="PF13569">
    <property type="entry name" value="DUF4132"/>
    <property type="match status" value="1"/>
</dbReference>
<comment type="caution">
    <text evidence="2">The sequence shown here is derived from an EMBL/GenBank/DDBJ whole genome shotgun (WGS) entry which is preliminary data.</text>
</comment>
<accession>A0A9D1RSJ6</accession>
<evidence type="ECO:0000313" key="3">
    <source>
        <dbReference type="Proteomes" id="UP000824190"/>
    </source>
</evidence>
<name>A0A9D1RSJ6_9CORY</name>
<dbReference type="Proteomes" id="UP000824190">
    <property type="component" value="Unassembled WGS sequence"/>
</dbReference>
<feature type="domain" description="DUF4132" evidence="1">
    <location>
        <begin position="45"/>
        <end position="227"/>
    </location>
</feature>
<protein>
    <submittedName>
        <fullName evidence="2">DUF4132 domain-containing protein</fullName>
    </submittedName>
</protein>
<proteinExistence type="predicted"/>
<dbReference type="AlphaFoldDB" id="A0A9D1RSJ6"/>
<reference evidence="2" key="1">
    <citation type="journal article" date="2021" name="PeerJ">
        <title>Extensive microbial diversity within the chicken gut microbiome revealed by metagenomics and culture.</title>
        <authorList>
            <person name="Gilroy R."/>
            <person name="Ravi A."/>
            <person name="Getino M."/>
            <person name="Pursley I."/>
            <person name="Horton D.L."/>
            <person name="Alikhan N.F."/>
            <person name="Baker D."/>
            <person name="Gharbi K."/>
            <person name="Hall N."/>
            <person name="Watson M."/>
            <person name="Adriaenssens E.M."/>
            <person name="Foster-Nyarko E."/>
            <person name="Jarju S."/>
            <person name="Secka A."/>
            <person name="Antonio M."/>
            <person name="Oren A."/>
            <person name="Chaudhuri R.R."/>
            <person name="La Ragione R."/>
            <person name="Hildebrand F."/>
            <person name="Pallen M.J."/>
        </authorList>
    </citation>
    <scope>NUCLEOTIDE SEQUENCE</scope>
    <source>
        <strain evidence="2">CHK32-1732</strain>
    </source>
</reference>
<dbReference type="EMBL" id="DXGC01000107">
    <property type="protein sequence ID" value="HIW92513.1"/>
    <property type="molecule type" value="Genomic_DNA"/>
</dbReference>
<organism evidence="2 3">
    <name type="scientific">Candidatus Corynebacterium avicola</name>
    <dbReference type="NCBI Taxonomy" id="2838527"/>
    <lineage>
        <taxon>Bacteria</taxon>
        <taxon>Bacillati</taxon>
        <taxon>Actinomycetota</taxon>
        <taxon>Actinomycetes</taxon>
        <taxon>Mycobacteriales</taxon>
        <taxon>Corynebacteriaceae</taxon>
        <taxon>Corynebacterium</taxon>
    </lineage>
</organism>
<gene>
    <name evidence="2" type="ORF">H9870_12750</name>
</gene>
<dbReference type="InterPro" id="IPR025406">
    <property type="entry name" value="DUF4132"/>
</dbReference>